<evidence type="ECO:0000313" key="5">
    <source>
        <dbReference type="Proteomes" id="UP000000346"/>
    </source>
</evidence>
<dbReference type="STRING" id="666510.ASAC_0417"/>
<dbReference type="InterPro" id="IPR008218">
    <property type="entry name" value="ATPase_V1-cplx_f_g_su"/>
</dbReference>
<dbReference type="eggNOG" id="arCOG04102">
    <property type="taxonomic scope" value="Archaea"/>
</dbReference>
<evidence type="ECO:0000256" key="2">
    <source>
        <dbReference type="ARBA" id="ARBA00022448"/>
    </source>
</evidence>
<dbReference type="GO" id="GO:0046961">
    <property type="term" value="F:proton-transporting ATPase activity, rotational mechanism"/>
    <property type="evidence" value="ECO:0007669"/>
    <property type="project" value="InterPro"/>
</dbReference>
<keyword evidence="3" id="KW-0406">Ion transport</keyword>
<dbReference type="OrthoDB" id="24971at2157"/>
<sequence length="102" mass="11145">MSAGEESNVVVVGDKETLPLFRMIGMDVVEANDQRSAEEAVRQAASKGTRLIIVLKHLVSDEDSLRKVARQYDATLLVLPTKWAKSEPINIEKLLAEALGLG</sequence>
<dbReference type="HOGENOM" id="CLU_2270892_0_0_2"/>
<gene>
    <name evidence="4" type="ordered locus">ASAC_0417</name>
</gene>
<dbReference type="EMBL" id="CP001742">
    <property type="protein sequence ID" value="ADL18824.1"/>
    <property type="molecule type" value="Genomic_DNA"/>
</dbReference>
<evidence type="ECO:0000256" key="3">
    <source>
        <dbReference type="ARBA" id="ARBA00023065"/>
    </source>
</evidence>
<name>D9Q0I6_ACIS3</name>
<dbReference type="InterPro" id="IPR036906">
    <property type="entry name" value="ATPase_V1_fsu_sf"/>
</dbReference>
<dbReference type="SUPFAM" id="SSF159468">
    <property type="entry name" value="AtpF-like"/>
    <property type="match status" value="1"/>
</dbReference>
<comment type="similarity">
    <text evidence="1">Belongs to the V-ATPase F subunit family.</text>
</comment>
<protein>
    <submittedName>
        <fullName evidence="4">Putative V-type ATP synthase subunit F</fullName>
    </submittedName>
</protein>
<dbReference type="GeneID" id="9498646"/>
<keyword evidence="2" id="KW-0813">Transport</keyword>
<accession>D9Q0I6</accession>
<dbReference type="KEGG" id="asc:ASAC_0417"/>
<evidence type="ECO:0000313" key="4">
    <source>
        <dbReference type="EMBL" id="ADL18824.1"/>
    </source>
</evidence>
<keyword evidence="5" id="KW-1185">Reference proteome</keyword>
<dbReference type="InParanoid" id="D9Q0I6"/>
<dbReference type="Pfam" id="PF01990">
    <property type="entry name" value="ATP-synt_F"/>
    <property type="match status" value="1"/>
</dbReference>
<dbReference type="RefSeq" id="WP_013266336.1">
    <property type="nucleotide sequence ID" value="NC_014374.1"/>
</dbReference>
<dbReference type="Gene3D" id="3.40.50.10580">
    <property type="entry name" value="ATPase, V1 complex, subunit F"/>
    <property type="match status" value="1"/>
</dbReference>
<dbReference type="Proteomes" id="UP000000346">
    <property type="component" value="Chromosome"/>
</dbReference>
<proteinExistence type="inferred from homology"/>
<dbReference type="FunCoup" id="D9Q0I6">
    <property type="interactions" value="15"/>
</dbReference>
<organism evidence="4 5">
    <name type="scientific">Acidilobus saccharovorans (strain DSM 16705 / JCM 18335 / VKM B-2471 / 345-15)</name>
    <dbReference type="NCBI Taxonomy" id="666510"/>
    <lineage>
        <taxon>Archaea</taxon>
        <taxon>Thermoproteota</taxon>
        <taxon>Thermoprotei</taxon>
        <taxon>Acidilobales</taxon>
        <taxon>Acidilobaceae</taxon>
        <taxon>Acidilobus</taxon>
    </lineage>
</organism>
<reference evidence="4 5" key="1">
    <citation type="journal article" date="2010" name="Appl. Environ. Microbiol.">
        <title>The genome sequence of the crenarchaeon Acidilobus saccharovorans supports a new order, Acidilobales, and suggests an important ecological role in terrestrial acidic hot springs.</title>
        <authorList>
            <person name="Mardanov A.V."/>
            <person name="Svetlitchnyi V.A."/>
            <person name="Beletsky A.V."/>
            <person name="Prokofeva M.I."/>
            <person name="Bonch-Osmolovskaya E.A."/>
            <person name="Ravin N.V."/>
            <person name="Skryabin K.G."/>
        </authorList>
    </citation>
    <scope>NUCLEOTIDE SEQUENCE [LARGE SCALE GENOMIC DNA]</scope>
    <source>
        <strain evidence="5">DSM 16705 / JCM 18335 / VKM B-2471 / 345-15</strain>
    </source>
</reference>
<evidence type="ECO:0000256" key="1">
    <source>
        <dbReference type="ARBA" id="ARBA00010148"/>
    </source>
</evidence>
<dbReference type="AlphaFoldDB" id="D9Q0I6"/>